<gene>
    <name evidence="2" type="ORF">KC19_4G189600</name>
</gene>
<organism evidence="2 3">
    <name type="scientific">Ceratodon purpureus</name>
    <name type="common">Fire moss</name>
    <name type="synonym">Dicranum purpureum</name>
    <dbReference type="NCBI Taxonomy" id="3225"/>
    <lineage>
        <taxon>Eukaryota</taxon>
        <taxon>Viridiplantae</taxon>
        <taxon>Streptophyta</taxon>
        <taxon>Embryophyta</taxon>
        <taxon>Bryophyta</taxon>
        <taxon>Bryophytina</taxon>
        <taxon>Bryopsida</taxon>
        <taxon>Dicranidae</taxon>
        <taxon>Pseudoditrichales</taxon>
        <taxon>Ditrichaceae</taxon>
        <taxon>Ceratodon</taxon>
    </lineage>
</organism>
<feature type="signal peptide" evidence="1">
    <location>
        <begin position="1"/>
        <end position="25"/>
    </location>
</feature>
<proteinExistence type="predicted"/>
<dbReference type="AlphaFoldDB" id="A0A8T0IA74"/>
<evidence type="ECO:0000256" key="1">
    <source>
        <dbReference type="SAM" id="SignalP"/>
    </source>
</evidence>
<comment type="caution">
    <text evidence="2">The sequence shown here is derived from an EMBL/GenBank/DDBJ whole genome shotgun (WGS) entry which is preliminary data.</text>
</comment>
<feature type="chain" id="PRO_5035857977" evidence="1">
    <location>
        <begin position="26"/>
        <end position="50"/>
    </location>
</feature>
<evidence type="ECO:0000313" key="2">
    <source>
        <dbReference type="EMBL" id="KAG0580650.1"/>
    </source>
</evidence>
<protein>
    <submittedName>
        <fullName evidence="2">Uncharacterized protein</fullName>
    </submittedName>
</protein>
<dbReference type="EMBL" id="CM026424">
    <property type="protein sequence ID" value="KAG0580650.1"/>
    <property type="molecule type" value="Genomic_DNA"/>
</dbReference>
<dbReference type="Proteomes" id="UP000822688">
    <property type="component" value="Chromosome 4"/>
</dbReference>
<evidence type="ECO:0000313" key="3">
    <source>
        <dbReference type="Proteomes" id="UP000822688"/>
    </source>
</evidence>
<reference evidence="2" key="1">
    <citation type="submission" date="2020-06" db="EMBL/GenBank/DDBJ databases">
        <title>WGS assembly of Ceratodon purpureus strain R40.</title>
        <authorList>
            <person name="Carey S.B."/>
            <person name="Jenkins J."/>
            <person name="Shu S."/>
            <person name="Lovell J.T."/>
            <person name="Sreedasyam A."/>
            <person name="Maumus F."/>
            <person name="Tiley G.P."/>
            <person name="Fernandez-Pozo N."/>
            <person name="Barry K."/>
            <person name="Chen C."/>
            <person name="Wang M."/>
            <person name="Lipzen A."/>
            <person name="Daum C."/>
            <person name="Saski C.A."/>
            <person name="Payton A.C."/>
            <person name="Mcbreen J.C."/>
            <person name="Conrad R.E."/>
            <person name="Kollar L.M."/>
            <person name="Olsson S."/>
            <person name="Huttunen S."/>
            <person name="Landis J.B."/>
            <person name="Wickett N.J."/>
            <person name="Johnson M.G."/>
            <person name="Rensing S.A."/>
            <person name="Grimwood J."/>
            <person name="Schmutz J."/>
            <person name="Mcdaniel S.F."/>
        </authorList>
    </citation>
    <scope>NUCLEOTIDE SEQUENCE</scope>
    <source>
        <strain evidence="2">R40</strain>
    </source>
</reference>
<sequence length="50" mass="5394">MMGTNLKYVHACVVWMCFSVVGSMSGYDSPINLVNSIVTMKCSVVSLSCT</sequence>
<keyword evidence="1" id="KW-0732">Signal</keyword>
<name>A0A8T0IA74_CERPU</name>
<keyword evidence="3" id="KW-1185">Reference proteome</keyword>
<accession>A0A8T0IA74</accession>